<evidence type="ECO:0000256" key="1">
    <source>
        <dbReference type="ARBA" id="ARBA00006484"/>
    </source>
</evidence>
<comment type="similarity">
    <text evidence="1">Belongs to the short-chain dehydrogenases/reductases (SDR) family.</text>
</comment>
<gene>
    <name evidence="3" type="ORF">AUP42_07340</name>
</gene>
<feature type="domain" description="Ketoreductase" evidence="2">
    <location>
        <begin position="7"/>
        <end position="188"/>
    </location>
</feature>
<dbReference type="Gene3D" id="3.40.50.720">
    <property type="entry name" value="NAD(P)-binding Rossmann-like Domain"/>
    <property type="match status" value="1"/>
</dbReference>
<accession>A0A154L0E6</accession>
<dbReference type="NCBIfam" id="NF005559">
    <property type="entry name" value="PRK07231.1"/>
    <property type="match status" value="1"/>
</dbReference>
<dbReference type="GO" id="GO:0016616">
    <property type="term" value="F:oxidoreductase activity, acting on the CH-OH group of donors, NAD or NADP as acceptor"/>
    <property type="evidence" value="ECO:0007669"/>
    <property type="project" value="UniProtKB-ARBA"/>
</dbReference>
<dbReference type="FunFam" id="3.40.50.720:FF:000084">
    <property type="entry name" value="Short-chain dehydrogenase reductase"/>
    <property type="match status" value="1"/>
</dbReference>
<dbReference type="Pfam" id="PF13561">
    <property type="entry name" value="adh_short_C2"/>
    <property type="match status" value="1"/>
</dbReference>
<evidence type="ECO:0000313" key="3">
    <source>
        <dbReference type="EMBL" id="KZB61085.1"/>
    </source>
</evidence>
<dbReference type="NCBIfam" id="NF005681">
    <property type="entry name" value="PRK07478.1"/>
    <property type="match status" value="1"/>
</dbReference>
<name>A0A154L0E6_9PROT</name>
<dbReference type="Proteomes" id="UP000076335">
    <property type="component" value="Unassembled WGS sequence"/>
</dbReference>
<evidence type="ECO:0000259" key="2">
    <source>
        <dbReference type="SMART" id="SM00822"/>
    </source>
</evidence>
<dbReference type="RefSeq" id="WP_062953349.1">
    <property type="nucleotide sequence ID" value="NZ_LPVY01000024.1"/>
</dbReference>
<dbReference type="CDD" id="cd05233">
    <property type="entry name" value="SDR_c"/>
    <property type="match status" value="1"/>
</dbReference>
<dbReference type="PRINTS" id="PR00081">
    <property type="entry name" value="GDHRDH"/>
</dbReference>
<sequence>MFTLDGKTAIITGASSGIGRAIAELFARQGAKLVLNARRAELLDDIMADIHDAGGTAISVPGCLTGEDVSRQLVEAALDHFGKLDIAVNNAGMVGESVSIPDMATDDWHEMIETNLTSAFFGAKYQLPAMLANGSGSMILTSSFVGYSVGMPGMGAYAASKAGMIGLMKSLAAEYGPQGIRVNALLPGGTDTPASITNKPGAGPEVEQFVNSLHALKRMAKPSEMAQAALFLASDAASFVTGVPFLADGGVSINRT</sequence>
<organism evidence="3 4">
    <name type="scientific">Thalassospira lucentensis</name>
    <dbReference type="NCBI Taxonomy" id="168935"/>
    <lineage>
        <taxon>Bacteria</taxon>
        <taxon>Pseudomonadati</taxon>
        <taxon>Pseudomonadota</taxon>
        <taxon>Alphaproteobacteria</taxon>
        <taxon>Rhodospirillales</taxon>
        <taxon>Thalassospiraceae</taxon>
        <taxon>Thalassospira</taxon>
    </lineage>
</organism>
<protein>
    <submittedName>
        <fullName evidence="3">Short-chain dehydrogenase</fullName>
    </submittedName>
</protein>
<evidence type="ECO:0000313" key="4">
    <source>
        <dbReference type="Proteomes" id="UP000076335"/>
    </source>
</evidence>
<dbReference type="InterPro" id="IPR002347">
    <property type="entry name" value="SDR_fam"/>
</dbReference>
<dbReference type="SMART" id="SM00822">
    <property type="entry name" value="PKS_KR"/>
    <property type="match status" value="1"/>
</dbReference>
<dbReference type="AlphaFoldDB" id="A0A154L0E6"/>
<dbReference type="PRINTS" id="PR00080">
    <property type="entry name" value="SDRFAMILY"/>
</dbReference>
<comment type="caution">
    <text evidence="3">The sequence shown here is derived from an EMBL/GenBank/DDBJ whole genome shotgun (WGS) entry which is preliminary data.</text>
</comment>
<dbReference type="EMBL" id="LPVY01000024">
    <property type="protein sequence ID" value="KZB61085.1"/>
    <property type="molecule type" value="Genomic_DNA"/>
</dbReference>
<proteinExistence type="inferred from homology"/>
<dbReference type="OrthoDB" id="9812986at2"/>
<dbReference type="InterPro" id="IPR036291">
    <property type="entry name" value="NAD(P)-bd_dom_sf"/>
</dbReference>
<dbReference type="PANTHER" id="PTHR42760">
    <property type="entry name" value="SHORT-CHAIN DEHYDROGENASES/REDUCTASES FAMILY MEMBER"/>
    <property type="match status" value="1"/>
</dbReference>
<reference evidence="3 4" key="1">
    <citation type="submission" date="2015-12" db="EMBL/GenBank/DDBJ databases">
        <title>Genome sequence of Thalassospira lucentensis MCCC 1A02072.</title>
        <authorList>
            <person name="Lu L."/>
            <person name="Lai Q."/>
            <person name="Shao Z."/>
            <person name="Qian P."/>
        </authorList>
    </citation>
    <scope>NUCLEOTIDE SEQUENCE [LARGE SCALE GENOMIC DNA]</scope>
    <source>
        <strain evidence="3 4">MCCC 1A02072</strain>
    </source>
</reference>
<dbReference type="InterPro" id="IPR057326">
    <property type="entry name" value="KR_dom"/>
</dbReference>
<dbReference type="SUPFAM" id="SSF51735">
    <property type="entry name" value="NAD(P)-binding Rossmann-fold domains"/>
    <property type="match status" value="1"/>
</dbReference>